<feature type="compositionally biased region" description="Low complexity" evidence="1">
    <location>
        <begin position="843"/>
        <end position="856"/>
    </location>
</feature>
<gene>
    <name evidence="3" type="ORF">AMTR_s00134p00078680</name>
</gene>
<name>W1NZC7_AMBTC</name>
<dbReference type="Gramene" id="ERN02972">
    <property type="protein sequence ID" value="ERN02972"/>
    <property type="gene ID" value="AMTR_s00134p00078680"/>
</dbReference>
<feature type="compositionally biased region" description="Polar residues" evidence="1">
    <location>
        <begin position="902"/>
        <end position="916"/>
    </location>
</feature>
<dbReference type="STRING" id="13333.W1NZC7"/>
<evidence type="ECO:0000313" key="3">
    <source>
        <dbReference type="EMBL" id="ERN02972.1"/>
    </source>
</evidence>
<dbReference type="InterPro" id="IPR056582">
    <property type="entry name" value="EDRF1_N"/>
</dbReference>
<dbReference type="PANTHER" id="PTHR15000:SF1">
    <property type="entry name" value="ERYTHROID DIFFERENTIATION-RELATED FACTOR 1"/>
    <property type="match status" value="1"/>
</dbReference>
<feature type="region of interest" description="Disordered" evidence="1">
    <location>
        <begin position="843"/>
        <end position="873"/>
    </location>
</feature>
<dbReference type="EMBL" id="KI394460">
    <property type="protein sequence ID" value="ERN02972.1"/>
    <property type="molecule type" value="Genomic_DNA"/>
</dbReference>
<feature type="compositionally biased region" description="Basic and acidic residues" evidence="1">
    <location>
        <begin position="918"/>
        <end position="928"/>
    </location>
</feature>
<proteinExistence type="predicted"/>
<evidence type="ECO:0000313" key="4">
    <source>
        <dbReference type="Proteomes" id="UP000017836"/>
    </source>
</evidence>
<evidence type="ECO:0000259" key="2">
    <source>
        <dbReference type="Pfam" id="PF23788"/>
    </source>
</evidence>
<sequence length="1379" mass="155259">MTFFYWTDLQWESCPINQPLARKCETLAVTGLAEYGDEIDVVAPVDILKQIFKIPYSKARISIAVHRIGQTLILNTGPDVEEGENLVRRRKNQAKGGDQSLFLNFAMHSVRAEACDCPPARDTSSDDQENPTILPQQFEERDDFFTSSINQAQYDAFHSQNVDCNVADTHANGFNFNEDYSQGNHANFSLRGRHQKRGSKHGALKETSQFGERSRSPIQESEKHRRVGNDGFLRVLFWQFHNFRMLLGSDLFLFSNEKYVAVSLHLWDIGRQITPLMWLEAWLDNVMASVPELAICYHRNGVVQGYELLKTDDIFLLKGIAEDGTTSFHPQVVQQNGLSVLRFLQDNCKQDPGSYWLFKSVGEDVIQLFDLSALPKNHSPDDQDKSCNSLPSMMHKGRRDALFQLGTLLYRLAHKLSLSRVPNNRSKCAKLFQQCLEFLDEQEHLVVRAFAHEQFARLILKCYDELNWISDSVLEDFEATVCDVEDKSANLPLGETDSYVQEKKPSQSVKSLPFMKNAEDVRDSVSEAYGKMNLETHEDAGNKDSESSKGKISSNIKETIACSMSKDTMAVCQVCEIPHIIQTVSDPISSKLAAIHHVSQAIKSLRWQRQLRDSEGKLVVPKNKIQDRAKSPAEKFSLCACGDVDCIEVCDIREWLAKSKMDHKLWKLVLLLGESYLALGEAYKDDGQLHQALKVVELACSVYGSMPACLDDEQFITSMVSNPSSVANAADRNRKWNSVQDGVSKLDSSSSGEGLRVDKFPFNHLFWAKAWTLVGDVYVECNRIRGKGDSKYSSIKQSEYDLRVSTEVAKEVKRLKKKLGQFQQNCNMCSLINCSCQSDRASSGNSASSSNGDGNSMAYGRNQSRKPNAKNSLHLRNLSSDKDCEENKLKVSCGPEFGTMGMSKTSAQKSSHSLPSSDDMKAADHPTDSESSTGSGSKAPEVIKEKHRGIFSFLVVPEERDIEYFLSRSICCYNAAMKALSEVSTSCSDKESIVKKKGWVCNELGRYRLDNRDLRSAELAFADAIQAFMEVSDFSNVVLINCNLGHGRRALAELMVSTLENYRKHEALRKAYDQAFETAKLEYRESLKYYDAAKSVLALVNEEAGSLSSSLRNEVYTQSAHTYLRLGMLLARDNVTAEIYANDSLGEIYEGYNSLKNDKVYKKEARKREISANDAIREALHLYESLGELRGQESAYAHFQLACYHRDCCFKMLDSGCSESGSSKSENTHMQKVKRYASLAERNWQKSIDFYGPKTHPMMYLNILMERSAFCLRLSSVFYSNTMLDSALSQLLEGRFAAEGDKPLELSHDETDAMFCNQLQRLLKSMLAMALAAKNTSKSDDAMSNRVGDVKKLRELYRMSLKMSGLADLNAMHELWTSE</sequence>
<accession>W1NZC7</accession>
<evidence type="ECO:0000256" key="1">
    <source>
        <dbReference type="SAM" id="MobiDB-lite"/>
    </source>
</evidence>
<dbReference type="Pfam" id="PF23788">
    <property type="entry name" value="EDRF1_N"/>
    <property type="match status" value="2"/>
</dbReference>
<feature type="region of interest" description="Disordered" evidence="1">
    <location>
        <begin position="900"/>
        <end position="941"/>
    </location>
</feature>
<feature type="region of interest" description="Disordered" evidence="1">
    <location>
        <begin position="194"/>
        <end position="223"/>
    </location>
</feature>
<reference evidence="4" key="1">
    <citation type="journal article" date="2013" name="Science">
        <title>The Amborella genome and the evolution of flowering plants.</title>
        <authorList>
            <consortium name="Amborella Genome Project"/>
        </authorList>
    </citation>
    <scope>NUCLEOTIDE SEQUENCE [LARGE SCALE GENOMIC DNA]</scope>
</reference>
<feature type="domain" description="EDRF1 N-terminal" evidence="2">
    <location>
        <begin position="35"/>
        <end position="76"/>
    </location>
</feature>
<feature type="domain" description="EDRF1 N-terminal" evidence="2">
    <location>
        <begin position="218"/>
        <end position="458"/>
    </location>
</feature>
<dbReference type="eggNOG" id="ENOG502QTNC">
    <property type="taxonomic scope" value="Eukaryota"/>
</dbReference>
<dbReference type="Proteomes" id="UP000017836">
    <property type="component" value="Unassembled WGS sequence"/>
</dbReference>
<dbReference type="OMA" id="RNWQKSI"/>
<protein>
    <recommendedName>
        <fullName evidence="2">EDRF1 N-terminal domain-containing protein</fullName>
    </recommendedName>
</protein>
<dbReference type="PANTHER" id="PTHR15000">
    <property type="entry name" value="ERYTHROID DIFFERENTIATION-RELATED FACTOR 1"/>
    <property type="match status" value="1"/>
</dbReference>
<dbReference type="HOGENOM" id="CLU_001789_0_0_1"/>
<dbReference type="GO" id="GO:0045893">
    <property type="term" value="P:positive regulation of DNA-templated transcription"/>
    <property type="evidence" value="ECO:0000318"/>
    <property type="project" value="GO_Central"/>
</dbReference>
<feature type="compositionally biased region" description="Basic and acidic residues" evidence="1">
    <location>
        <begin position="212"/>
        <end position="223"/>
    </location>
</feature>
<keyword evidence="4" id="KW-1185">Reference proteome</keyword>
<organism evidence="3 4">
    <name type="scientific">Amborella trichopoda</name>
    <dbReference type="NCBI Taxonomy" id="13333"/>
    <lineage>
        <taxon>Eukaryota</taxon>
        <taxon>Viridiplantae</taxon>
        <taxon>Streptophyta</taxon>
        <taxon>Embryophyta</taxon>
        <taxon>Tracheophyta</taxon>
        <taxon>Spermatophyta</taxon>
        <taxon>Magnoliopsida</taxon>
        <taxon>Amborellales</taxon>
        <taxon>Amborellaceae</taxon>
        <taxon>Amborella</taxon>
    </lineage>
</organism>